<protein>
    <submittedName>
        <fullName evidence="2">Uncharacterized protein</fullName>
    </submittedName>
</protein>
<reference evidence="1" key="3">
    <citation type="submission" date="2019-07" db="EMBL/GenBank/DDBJ databases">
        <authorList>
            <person name="Miller W.G."/>
        </authorList>
    </citation>
    <scope>NUCLEOTIDE SEQUENCE</scope>
    <source>
        <strain evidence="1">52/13</strain>
    </source>
</reference>
<proteinExistence type="predicted"/>
<gene>
    <name evidence="2" type="ORF">AA994_01210</name>
    <name evidence="1" type="ORF">CVU5213_07325</name>
</gene>
<dbReference type="InterPro" id="IPR036249">
    <property type="entry name" value="Thioredoxin-like_sf"/>
</dbReference>
<reference evidence="1 4" key="4">
    <citation type="journal article" date="2021" name="Syst. Appl. Microbiol.">
        <title>nCampylobacter vulpis sp. nov. isolated from wild red foxes.</title>
        <authorList>
            <person name="Parisi A."/>
            <person name="Chiara M."/>
            <person name="Caffara M."/>
            <person name="Mion D."/>
            <person name="Miller W.G."/>
            <person name="Caruso M."/>
            <person name="Manzari C."/>
            <person name="Florio D."/>
            <person name="Capozzi L."/>
            <person name="D'Erchia A.M."/>
            <person name="Manzulli V."/>
            <person name="Zanoni R.G."/>
        </authorList>
    </citation>
    <scope>NUCLEOTIDE SEQUENCE [LARGE SCALE GENOMIC DNA]</scope>
    <source>
        <strain evidence="1 4">52/13</strain>
    </source>
</reference>
<name>A0A2G4R6B1_9BACT</name>
<dbReference type="InterPro" id="IPR051470">
    <property type="entry name" value="Thiol:disulfide_interchange"/>
</dbReference>
<dbReference type="PANTHER" id="PTHR35272">
    <property type="entry name" value="THIOL:DISULFIDE INTERCHANGE PROTEIN DSBC-RELATED"/>
    <property type="match status" value="1"/>
</dbReference>
<reference evidence="3" key="1">
    <citation type="submission" date="2015-06" db="EMBL/GenBank/DDBJ databases">
        <authorList>
            <person name="Parisi A."/>
            <person name="Chiara M."/>
            <person name="Florio D."/>
            <person name="Miccolupo A."/>
            <person name="Manzari C."/>
            <person name="Mion D."/>
            <person name="Caruso M."/>
            <person name="D'erchia A.M."/>
            <person name="Zanoni R."/>
        </authorList>
    </citation>
    <scope>NUCLEOTIDE SEQUENCE [LARGE SCALE GENOMIC DNA]</scope>
    <source>
        <strain evidence="3">73/13</strain>
    </source>
</reference>
<dbReference type="OrthoDB" id="9800545at2"/>
<sequence length="237" mass="26888">MKKIIILASACLSLFAASDKEILDFYSSSVKAQFPDAKLSIVKREKVADTGFESVILSIEVQGAKQEEVLFTKDNLIVPDIIDLKAKTSYRQEFEIKKFEQARENFAKNAKKEVQKEKMIISLGDKTKPSIYVFSDPECPYCIEQLKSIEEELKTKQINLILAPVAHGKSAFEKSALIYKESKNAKTDAEKIAILRKYFNPELKSYPKISEAETKAVFELYRKYRSLGLVATPTIIE</sequence>
<dbReference type="PANTHER" id="PTHR35272:SF3">
    <property type="entry name" value="THIOL:DISULFIDE INTERCHANGE PROTEIN DSBC"/>
    <property type="match status" value="1"/>
</dbReference>
<dbReference type="RefSeq" id="WP_099460953.1">
    <property type="nucleotide sequence ID" value="NZ_LDWY01000012.1"/>
</dbReference>
<dbReference type="EMBL" id="VJYU01000027">
    <property type="protein sequence ID" value="MBS4241526.1"/>
    <property type="molecule type" value="Genomic_DNA"/>
</dbReference>
<evidence type="ECO:0000313" key="2">
    <source>
        <dbReference type="EMBL" id="PHY92098.1"/>
    </source>
</evidence>
<evidence type="ECO:0000313" key="3">
    <source>
        <dbReference type="Proteomes" id="UP000237472"/>
    </source>
</evidence>
<dbReference type="EMBL" id="LDWY01000012">
    <property type="protein sequence ID" value="PHY92098.1"/>
    <property type="molecule type" value="Genomic_DNA"/>
</dbReference>
<dbReference type="Proteomes" id="UP000811399">
    <property type="component" value="Unassembled WGS sequence"/>
</dbReference>
<comment type="caution">
    <text evidence="2">The sequence shown here is derived from an EMBL/GenBank/DDBJ whole genome shotgun (WGS) entry which is preliminary data.</text>
</comment>
<dbReference type="Gene3D" id="3.40.30.10">
    <property type="entry name" value="Glutaredoxin"/>
    <property type="match status" value="1"/>
</dbReference>
<evidence type="ECO:0000313" key="1">
    <source>
        <dbReference type="EMBL" id="MBS4241526.1"/>
    </source>
</evidence>
<accession>A0A2G4R6B1</accession>
<organism evidence="2 3">
    <name type="scientific">Campylobacter vulpis</name>
    <dbReference type="NCBI Taxonomy" id="1655500"/>
    <lineage>
        <taxon>Bacteria</taxon>
        <taxon>Pseudomonadati</taxon>
        <taxon>Campylobacterota</taxon>
        <taxon>Epsilonproteobacteria</taxon>
        <taxon>Campylobacterales</taxon>
        <taxon>Campylobacteraceae</taxon>
        <taxon>Campylobacter</taxon>
    </lineage>
</organism>
<reference evidence="2" key="2">
    <citation type="submission" date="2015-06" db="EMBL/GenBank/DDBJ databases">
        <authorList>
            <person name="Hoefler B.C."/>
            <person name="Straight P.D."/>
        </authorList>
    </citation>
    <scope>NUCLEOTIDE SEQUENCE [LARGE SCALE GENOMIC DNA]</scope>
    <source>
        <strain evidence="2">73/13</strain>
    </source>
</reference>
<dbReference type="AlphaFoldDB" id="A0A2G4R6B1"/>
<dbReference type="SUPFAM" id="SSF52833">
    <property type="entry name" value="Thioredoxin-like"/>
    <property type="match status" value="1"/>
</dbReference>
<dbReference type="Proteomes" id="UP000237472">
    <property type="component" value="Unassembled WGS sequence"/>
</dbReference>
<keyword evidence="4" id="KW-1185">Reference proteome</keyword>
<evidence type="ECO:0000313" key="4">
    <source>
        <dbReference type="Proteomes" id="UP000811399"/>
    </source>
</evidence>